<gene>
    <name evidence="3" type="ORF">JI746_08050</name>
</gene>
<name>A0ABS1JMF2_9BURK</name>
<keyword evidence="2" id="KW-0732">Signal</keyword>
<evidence type="ECO:0000256" key="1">
    <source>
        <dbReference type="SAM" id="MobiDB-lite"/>
    </source>
</evidence>
<dbReference type="PROSITE" id="PS51257">
    <property type="entry name" value="PROKAR_LIPOPROTEIN"/>
    <property type="match status" value="1"/>
</dbReference>
<feature type="compositionally biased region" description="Pro residues" evidence="1">
    <location>
        <begin position="188"/>
        <end position="197"/>
    </location>
</feature>
<dbReference type="EMBL" id="JAEQND010000004">
    <property type="protein sequence ID" value="MBL0425056.1"/>
    <property type="molecule type" value="Genomic_DNA"/>
</dbReference>
<accession>A0ABS1JMF2</accession>
<evidence type="ECO:0000256" key="2">
    <source>
        <dbReference type="SAM" id="SignalP"/>
    </source>
</evidence>
<organism evidence="3 4">
    <name type="scientific">Ramlibacter alkalitolerans</name>
    <dbReference type="NCBI Taxonomy" id="2039631"/>
    <lineage>
        <taxon>Bacteria</taxon>
        <taxon>Pseudomonadati</taxon>
        <taxon>Pseudomonadota</taxon>
        <taxon>Betaproteobacteria</taxon>
        <taxon>Burkholderiales</taxon>
        <taxon>Comamonadaceae</taxon>
        <taxon>Ramlibacter</taxon>
    </lineage>
</organism>
<dbReference type="RefSeq" id="WP_201688304.1">
    <property type="nucleotide sequence ID" value="NZ_JAEQND010000004.1"/>
</dbReference>
<feature type="signal peptide" evidence="2">
    <location>
        <begin position="1"/>
        <end position="22"/>
    </location>
</feature>
<dbReference type="Proteomes" id="UP000622707">
    <property type="component" value="Unassembled WGS sequence"/>
</dbReference>
<evidence type="ECO:0000313" key="4">
    <source>
        <dbReference type="Proteomes" id="UP000622707"/>
    </source>
</evidence>
<sequence>MRSAQSLLILAIAAACCASAQAQSTSGKKETVARILKVQQPGMEALARNLVEQPAMEMMDRAGAALPQRVPPEKREAVGRDIQNDVKKFVDDTVPIVRERVVKLAPSTVGAMMEEKFTEAELKEIATMMESPTFAKFQAMGGDLQRSLVEKLIVETKPQVEPRLRTLEETIAKRLGVNTEAPKAAAPAPAPKAPAKK</sequence>
<reference evidence="3 4" key="1">
    <citation type="journal article" date="2017" name="Int. J. Syst. Evol. Microbiol.">
        <title>Ramlibacter alkalitolerans sp. nov., alkali-tolerant bacterium isolated from soil of ginseng.</title>
        <authorList>
            <person name="Lee D.H."/>
            <person name="Cha C.J."/>
        </authorList>
    </citation>
    <scope>NUCLEOTIDE SEQUENCE [LARGE SCALE GENOMIC DNA]</scope>
    <source>
        <strain evidence="3 4">KACC 19305</strain>
    </source>
</reference>
<proteinExistence type="predicted"/>
<protein>
    <recommendedName>
        <fullName evidence="5">DUF2059 domain-containing protein</fullName>
    </recommendedName>
</protein>
<feature type="region of interest" description="Disordered" evidence="1">
    <location>
        <begin position="176"/>
        <end position="197"/>
    </location>
</feature>
<keyword evidence="4" id="KW-1185">Reference proteome</keyword>
<comment type="caution">
    <text evidence="3">The sequence shown here is derived from an EMBL/GenBank/DDBJ whole genome shotgun (WGS) entry which is preliminary data.</text>
</comment>
<evidence type="ECO:0000313" key="3">
    <source>
        <dbReference type="EMBL" id="MBL0425056.1"/>
    </source>
</evidence>
<feature type="chain" id="PRO_5045642879" description="DUF2059 domain-containing protein" evidence="2">
    <location>
        <begin position="23"/>
        <end position="197"/>
    </location>
</feature>
<evidence type="ECO:0008006" key="5">
    <source>
        <dbReference type="Google" id="ProtNLM"/>
    </source>
</evidence>